<dbReference type="InterPro" id="IPR036291">
    <property type="entry name" value="NAD(P)-bd_dom_sf"/>
</dbReference>
<evidence type="ECO:0000256" key="3">
    <source>
        <dbReference type="ARBA" id="ARBA00022723"/>
    </source>
</evidence>
<dbReference type="Gene3D" id="3.40.50.10380">
    <property type="entry name" value="Malic enzyme, N-terminal domain"/>
    <property type="match status" value="1"/>
</dbReference>
<dbReference type="Gene3D" id="3.40.50.720">
    <property type="entry name" value="NAD(P)-binding Rossmann-like Domain"/>
    <property type="match status" value="1"/>
</dbReference>
<sequence length="583" mass="64996">MGQSNQKVYDGSVDHFGSNGDPCCGDSSKRGIYYLRDPVLCKGLKFSAQERENLGLRGLLPPSIRCLESQMQAVIENIDRLEDSLSKYMYLRQLQDYNQNLFFKVLMEHTDKLMPIVYTPTVGLVCIKYSLIFQRPRGIFLTIQDAGRIYDVLGNWPEKEVRAIVVTDGERILGLGDLGANGMGIPVGKLALYTALAGVPPNKTLPVTLDVGTNNEKLLSDPYYIGMRHKRIRGREYDDFIEEFMEAAIKRFGRSCLIQFEDFGNENAFRLLKKFQERYSTFNDDIQGTASVAVAGILASLKITDLKLSQNVFLFQGAGEAALGTADLLVMAMEQEGVSRVEATRRIWMVDSKGLIVKNRETGGITEHKARFTQEHEHLTNLEDIVKTIKPTVLIGASAQKGVFSESILRTMAENNERPVIFALSNPTDKAECTAEQAYTFTEGRCVFASGSPFDPVTIEDQTFYPGQGNNAYIFPGVALAVIECGVHTIADQVFLVAAKALANQVKQEDLEEGRLYPPLKNIRDVSVQIAAKVAQFLYVEGMATRRPEPDDKVAFLRSKQYTADYEMATSHRHPVTSKGLHH</sequence>
<evidence type="ECO:0000313" key="7">
    <source>
        <dbReference type="Proteomes" id="UP000694941"/>
    </source>
</evidence>
<dbReference type="SMART" id="SM01274">
    <property type="entry name" value="malic"/>
    <property type="match status" value="1"/>
</dbReference>
<feature type="domain" description="Malic enzyme NAD-binding" evidence="5">
    <location>
        <begin position="286"/>
        <end position="539"/>
    </location>
</feature>
<dbReference type="InterPro" id="IPR015884">
    <property type="entry name" value="Malic_enzyme_CS"/>
</dbReference>
<dbReference type="SMART" id="SM00919">
    <property type="entry name" value="Malic_M"/>
    <property type="match status" value="1"/>
</dbReference>
<dbReference type="SUPFAM" id="SSF51735">
    <property type="entry name" value="NAD(P)-binding Rossmann-fold domains"/>
    <property type="match status" value="1"/>
</dbReference>
<comment type="cofactor">
    <cofactor evidence="1">
        <name>Mn(2+)</name>
        <dbReference type="ChEBI" id="CHEBI:29035"/>
    </cofactor>
</comment>
<dbReference type="Pfam" id="PF03949">
    <property type="entry name" value="Malic_M"/>
    <property type="match status" value="1"/>
</dbReference>
<dbReference type="InterPro" id="IPR001891">
    <property type="entry name" value="Malic_OxRdtase"/>
</dbReference>
<keyword evidence="4" id="KW-0560">Oxidoreductase</keyword>
<evidence type="ECO:0000313" key="8">
    <source>
        <dbReference type="RefSeq" id="XP_013783386.1"/>
    </source>
</evidence>
<dbReference type="CDD" id="cd05312">
    <property type="entry name" value="NAD_bind_1_malic_enz"/>
    <property type="match status" value="1"/>
</dbReference>
<dbReference type="Pfam" id="PF00390">
    <property type="entry name" value="malic"/>
    <property type="match status" value="1"/>
</dbReference>
<dbReference type="Proteomes" id="UP000694941">
    <property type="component" value="Unplaced"/>
</dbReference>
<protein>
    <recommendedName>
        <fullName evidence="4">Malic enzyme</fullName>
    </recommendedName>
</protein>
<evidence type="ECO:0000259" key="6">
    <source>
        <dbReference type="SMART" id="SM01274"/>
    </source>
</evidence>
<evidence type="ECO:0000256" key="2">
    <source>
        <dbReference type="ARBA" id="ARBA00008785"/>
    </source>
</evidence>
<evidence type="ECO:0000256" key="4">
    <source>
        <dbReference type="RuleBase" id="RU003426"/>
    </source>
</evidence>
<evidence type="ECO:0000256" key="1">
    <source>
        <dbReference type="ARBA" id="ARBA00001936"/>
    </source>
</evidence>
<dbReference type="PROSITE" id="PS00331">
    <property type="entry name" value="MALIC_ENZYMES"/>
    <property type="match status" value="1"/>
</dbReference>
<dbReference type="SUPFAM" id="SSF53223">
    <property type="entry name" value="Aminoacid dehydrogenase-like, N-terminal domain"/>
    <property type="match status" value="1"/>
</dbReference>
<name>A0ABM1BJS8_LIMPO</name>
<dbReference type="NCBIfam" id="NF010052">
    <property type="entry name" value="PRK13529.1"/>
    <property type="match status" value="1"/>
</dbReference>
<comment type="similarity">
    <text evidence="2 4">Belongs to the malic enzymes family.</text>
</comment>
<dbReference type="PRINTS" id="PR00072">
    <property type="entry name" value="MALOXRDTASE"/>
</dbReference>
<keyword evidence="3 4" id="KW-0479">Metal-binding</keyword>
<dbReference type="InterPro" id="IPR012301">
    <property type="entry name" value="Malic_N_dom"/>
</dbReference>
<dbReference type="InterPro" id="IPR037062">
    <property type="entry name" value="Malic_N_dom_sf"/>
</dbReference>
<organism evidence="7 8">
    <name type="scientific">Limulus polyphemus</name>
    <name type="common">Atlantic horseshoe crab</name>
    <dbReference type="NCBI Taxonomy" id="6850"/>
    <lineage>
        <taxon>Eukaryota</taxon>
        <taxon>Metazoa</taxon>
        <taxon>Ecdysozoa</taxon>
        <taxon>Arthropoda</taxon>
        <taxon>Chelicerata</taxon>
        <taxon>Merostomata</taxon>
        <taxon>Xiphosura</taxon>
        <taxon>Limulidae</taxon>
        <taxon>Limulus</taxon>
    </lineage>
</organism>
<dbReference type="InterPro" id="IPR012302">
    <property type="entry name" value="Malic_NAD-bd"/>
</dbReference>
<reference evidence="8" key="1">
    <citation type="submission" date="2025-08" db="UniProtKB">
        <authorList>
            <consortium name="RefSeq"/>
        </authorList>
    </citation>
    <scope>IDENTIFICATION</scope>
    <source>
        <tissue evidence="8">Muscle</tissue>
    </source>
</reference>
<dbReference type="PANTHER" id="PTHR23406">
    <property type="entry name" value="MALIC ENZYME-RELATED"/>
    <property type="match status" value="1"/>
</dbReference>
<feature type="domain" description="Malic enzyme N-terminal" evidence="6">
    <location>
        <begin position="95"/>
        <end position="276"/>
    </location>
</feature>
<keyword evidence="7" id="KW-1185">Reference proteome</keyword>
<evidence type="ECO:0000259" key="5">
    <source>
        <dbReference type="SMART" id="SM00919"/>
    </source>
</evidence>
<dbReference type="RefSeq" id="XP_013783386.1">
    <property type="nucleotide sequence ID" value="XM_013927932.2"/>
</dbReference>
<dbReference type="InterPro" id="IPR046346">
    <property type="entry name" value="Aminoacid_DH-like_N_sf"/>
</dbReference>
<accession>A0ABM1BJS8</accession>
<proteinExistence type="inferred from homology"/>
<gene>
    <name evidence="8" type="primary">LOC106467573</name>
</gene>
<dbReference type="PANTHER" id="PTHR23406:SF90">
    <property type="entry name" value="MALIC ENZYME-RELATED"/>
    <property type="match status" value="1"/>
</dbReference>
<dbReference type="PIRSF" id="PIRSF000106">
    <property type="entry name" value="ME"/>
    <property type="match status" value="1"/>
</dbReference>
<dbReference type="GeneID" id="106467573"/>